<dbReference type="AlphaFoldDB" id="A0A7W8XDV9"/>
<evidence type="ECO:0000313" key="2">
    <source>
        <dbReference type="Proteomes" id="UP000528824"/>
    </source>
</evidence>
<dbReference type="EMBL" id="JACHBC010000006">
    <property type="protein sequence ID" value="MBB5561545.1"/>
    <property type="molecule type" value="Genomic_DNA"/>
</dbReference>
<keyword evidence="2" id="KW-1185">Reference proteome</keyword>
<comment type="caution">
    <text evidence="1">The sequence shown here is derived from an EMBL/GenBank/DDBJ whole genome shotgun (WGS) entry which is preliminary data.</text>
</comment>
<organism evidence="1 2">
    <name type="scientific">Rhizobium lentis</name>
    <dbReference type="NCBI Taxonomy" id="1138194"/>
    <lineage>
        <taxon>Bacteria</taxon>
        <taxon>Pseudomonadati</taxon>
        <taxon>Pseudomonadota</taxon>
        <taxon>Alphaproteobacteria</taxon>
        <taxon>Hyphomicrobiales</taxon>
        <taxon>Rhizobiaceae</taxon>
        <taxon>Rhizobium/Agrobacterium group</taxon>
        <taxon>Rhizobium</taxon>
    </lineage>
</organism>
<sequence length="84" mass="9883">MEQQPPIREPSCIFCKISRRFFRSVLAERLDQVLDPPDEKSAGRYHRFGQPVLYMSSSAEWGDHCDFRVYAGGWDDRVSSRRCR</sequence>
<evidence type="ECO:0000313" key="1">
    <source>
        <dbReference type="EMBL" id="MBB5561545.1"/>
    </source>
</evidence>
<accession>A0A7W8XDV9</accession>
<gene>
    <name evidence="1" type="ORF">GGI59_003221</name>
</gene>
<evidence type="ECO:0008006" key="3">
    <source>
        <dbReference type="Google" id="ProtNLM"/>
    </source>
</evidence>
<dbReference type="Proteomes" id="UP000528824">
    <property type="component" value="Unassembled WGS sequence"/>
</dbReference>
<name>A0A7W8XDV9_9HYPH</name>
<dbReference type="RefSeq" id="WP_183934561.1">
    <property type="nucleotide sequence ID" value="NZ_JACHBB010000006.1"/>
</dbReference>
<proteinExistence type="predicted"/>
<reference evidence="1 2" key="1">
    <citation type="submission" date="2020-08" db="EMBL/GenBank/DDBJ databases">
        <title>Genomic Encyclopedia of Type Strains, Phase IV (KMG-V): Genome sequencing to study the core and pangenomes of soil and plant-associated prokaryotes.</title>
        <authorList>
            <person name="Whitman W."/>
        </authorList>
    </citation>
    <scope>NUCLEOTIDE SEQUENCE [LARGE SCALE GENOMIC DNA]</scope>
    <source>
        <strain evidence="1 2">SEMIA 4034</strain>
    </source>
</reference>
<protein>
    <recommendedName>
        <fullName evidence="3">RES domain-containing protein</fullName>
    </recommendedName>
</protein>